<evidence type="ECO:0000313" key="2">
    <source>
        <dbReference type="EMBL" id="KAF0852527.1"/>
    </source>
</evidence>
<organism evidence="2 3">
    <name type="scientific">Andalucia godoyi</name>
    <name type="common">Flagellate</name>
    <dbReference type="NCBI Taxonomy" id="505711"/>
    <lineage>
        <taxon>Eukaryota</taxon>
        <taxon>Discoba</taxon>
        <taxon>Jakobida</taxon>
        <taxon>Andalucina</taxon>
        <taxon>Andaluciidae</taxon>
        <taxon>Andalucia</taxon>
    </lineage>
</organism>
<keyword evidence="3" id="KW-1185">Reference proteome</keyword>
<keyword evidence="1" id="KW-0175">Coiled coil</keyword>
<dbReference type="Proteomes" id="UP000799049">
    <property type="component" value="Unassembled WGS sequence"/>
</dbReference>
<dbReference type="EMBL" id="VRVR01000032">
    <property type="protein sequence ID" value="KAF0852527.1"/>
    <property type="molecule type" value="Genomic_DNA"/>
</dbReference>
<gene>
    <name evidence="2" type="ORF">ANDGO_00600</name>
</gene>
<proteinExistence type="predicted"/>
<evidence type="ECO:0000256" key="1">
    <source>
        <dbReference type="SAM" id="Coils"/>
    </source>
</evidence>
<accession>A0A8K0F4G4</accession>
<comment type="caution">
    <text evidence="2">The sequence shown here is derived from an EMBL/GenBank/DDBJ whole genome shotgun (WGS) entry which is preliminary data.</text>
</comment>
<reference evidence="2" key="1">
    <citation type="submission" date="2019-09" db="EMBL/GenBank/DDBJ databases">
        <title>The Mitochondrial Proteome of the Jakobid, Andalucia godoyi, a Protist With the Most Gene-Rich and Bacteria-Like Mitochondrial Genome.</title>
        <authorList>
            <person name="Gray M.W."/>
            <person name="Burger G."/>
            <person name="Derelle R."/>
            <person name="Klimes V."/>
            <person name="Leger M."/>
            <person name="Sarrasin M."/>
            <person name="Vlcek C."/>
            <person name="Roger A.J."/>
            <person name="Elias M."/>
            <person name="Lang B.F."/>
        </authorList>
    </citation>
    <scope>NUCLEOTIDE SEQUENCE</scope>
    <source>
        <strain evidence="2">And28</strain>
    </source>
</reference>
<evidence type="ECO:0000313" key="3">
    <source>
        <dbReference type="Proteomes" id="UP000799049"/>
    </source>
</evidence>
<sequence>MMMTLTRIALPSVRRLSTTVFTRRFSADAFKERERALEESYFHKVAKQQLDKLKAKAQALATAVDSHAPATSSQVSAKIKELEEELARLKKDIPK</sequence>
<name>A0A8K0F4G4_ANDGO</name>
<dbReference type="Gene3D" id="1.20.5.500">
    <property type="entry name" value="Single helix bin"/>
    <property type="match status" value="1"/>
</dbReference>
<protein>
    <submittedName>
        <fullName evidence="2">Mitochondrial Complex V (CV) F1Fo ATP synthase ATPase inhibitor protein Inh1/IATP</fullName>
    </submittedName>
</protein>
<dbReference type="AlphaFoldDB" id="A0A8K0F4G4"/>
<feature type="coiled-coil region" evidence="1">
    <location>
        <begin position="43"/>
        <end position="92"/>
    </location>
</feature>
<dbReference type="SUPFAM" id="SSF64602">
    <property type="entry name" value="F1 ATPase inhibitor, IF1, C-terminal domain"/>
    <property type="match status" value="1"/>
</dbReference>